<gene>
    <name evidence="2" type="ORF">H310_09541</name>
</gene>
<dbReference type="AlphaFoldDB" id="A0A024TU00"/>
<reference evidence="2" key="1">
    <citation type="submission" date="2013-12" db="EMBL/GenBank/DDBJ databases">
        <title>The Genome Sequence of Aphanomyces invadans NJM9701.</title>
        <authorList>
            <consortium name="The Broad Institute Genomics Platform"/>
            <person name="Russ C."/>
            <person name="Tyler B."/>
            <person name="van West P."/>
            <person name="Dieguez-Uribeondo J."/>
            <person name="Young S.K."/>
            <person name="Zeng Q."/>
            <person name="Gargeya S."/>
            <person name="Fitzgerald M."/>
            <person name="Abouelleil A."/>
            <person name="Alvarado L."/>
            <person name="Chapman S.B."/>
            <person name="Gainer-Dewar J."/>
            <person name="Goldberg J."/>
            <person name="Griggs A."/>
            <person name="Gujja S."/>
            <person name="Hansen M."/>
            <person name="Howarth C."/>
            <person name="Imamovic A."/>
            <person name="Ireland A."/>
            <person name="Larimer J."/>
            <person name="McCowan C."/>
            <person name="Murphy C."/>
            <person name="Pearson M."/>
            <person name="Poon T.W."/>
            <person name="Priest M."/>
            <person name="Roberts A."/>
            <person name="Saif S."/>
            <person name="Shea T."/>
            <person name="Sykes S."/>
            <person name="Wortman J."/>
            <person name="Nusbaum C."/>
            <person name="Birren B."/>
        </authorList>
    </citation>
    <scope>NUCLEOTIDE SEQUENCE [LARGE SCALE GENOMIC DNA]</scope>
    <source>
        <strain evidence="2">NJM9701</strain>
    </source>
</reference>
<evidence type="ECO:0000256" key="1">
    <source>
        <dbReference type="SAM" id="MobiDB-lite"/>
    </source>
</evidence>
<organism evidence="2">
    <name type="scientific">Aphanomyces invadans</name>
    <dbReference type="NCBI Taxonomy" id="157072"/>
    <lineage>
        <taxon>Eukaryota</taxon>
        <taxon>Sar</taxon>
        <taxon>Stramenopiles</taxon>
        <taxon>Oomycota</taxon>
        <taxon>Saprolegniomycetes</taxon>
        <taxon>Saprolegniales</taxon>
        <taxon>Verrucalvaceae</taxon>
        <taxon>Aphanomyces</taxon>
    </lineage>
</organism>
<feature type="region of interest" description="Disordered" evidence="1">
    <location>
        <begin position="44"/>
        <end position="64"/>
    </location>
</feature>
<proteinExistence type="predicted"/>
<name>A0A024TU00_9STRA</name>
<evidence type="ECO:0000313" key="2">
    <source>
        <dbReference type="EMBL" id="ETV97650.1"/>
    </source>
</evidence>
<dbReference type="EMBL" id="KI913972">
    <property type="protein sequence ID" value="ETV97650.1"/>
    <property type="molecule type" value="Genomic_DNA"/>
</dbReference>
<dbReference type="GeneID" id="20086591"/>
<sequence length="171" mass="18878">MHRPQIHPAVAVDDVVVKVSCEERVCVVDADPAPVDQVQPAGKARHVHDNDDGEVDANPDRIGGNRRDCEAHHDAVGPRHVLESECAHEARAVVALVHARLMRVPPRSHDAVEEEQACADRRAALDRRVQVREPHRPVAAVHVGHDQDRHDRIHHQVGPDPDPEEAAKPPP</sequence>
<dbReference type="VEuPathDB" id="FungiDB:H310_09541"/>
<accession>A0A024TU00</accession>
<protein>
    <submittedName>
        <fullName evidence="2">Uncharacterized protein</fullName>
    </submittedName>
</protein>
<feature type="region of interest" description="Disordered" evidence="1">
    <location>
        <begin position="131"/>
        <end position="171"/>
    </location>
</feature>
<dbReference type="RefSeq" id="XP_008873859.1">
    <property type="nucleotide sequence ID" value="XM_008875637.1"/>
</dbReference>